<evidence type="ECO:0000256" key="2">
    <source>
        <dbReference type="ARBA" id="ARBA00009033"/>
    </source>
</evidence>
<organism evidence="11 12">
    <name type="scientific">Strongyloides venezuelensis</name>
    <name type="common">Threadworm</name>
    <dbReference type="NCBI Taxonomy" id="75913"/>
    <lineage>
        <taxon>Eukaryota</taxon>
        <taxon>Metazoa</taxon>
        <taxon>Ecdysozoa</taxon>
        <taxon>Nematoda</taxon>
        <taxon>Chromadorea</taxon>
        <taxon>Rhabditida</taxon>
        <taxon>Tylenchina</taxon>
        <taxon>Panagrolaimomorpha</taxon>
        <taxon>Strongyloidoidea</taxon>
        <taxon>Strongyloididae</taxon>
        <taxon>Strongyloides</taxon>
    </lineage>
</organism>
<evidence type="ECO:0000259" key="8">
    <source>
        <dbReference type="Pfam" id="PF01773"/>
    </source>
</evidence>
<dbReference type="AlphaFoldDB" id="A0A0K0EV92"/>
<dbReference type="InterPro" id="IPR002668">
    <property type="entry name" value="CNT_N_dom"/>
</dbReference>
<dbReference type="PANTHER" id="PTHR10590:SF4">
    <property type="entry name" value="SOLUTE CARRIER FAMILY 28 MEMBER 3"/>
    <property type="match status" value="1"/>
</dbReference>
<dbReference type="Pfam" id="PF07670">
    <property type="entry name" value="Gate"/>
    <property type="match status" value="1"/>
</dbReference>
<feature type="transmembrane region" description="Helical" evidence="7">
    <location>
        <begin position="185"/>
        <end position="201"/>
    </location>
</feature>
<evidence type="ECO:0000259" key="9">
    <source>
        <dbReference type="Pfam" id="PF07662"/>
    </source>
</evidence>
<dbReference type="Pfam" id="PF01773">
    <property type="entry name" value="Nucleos_tra2_N"/>
    <property type="match status" value="1"/>
</dbReference>
<keyword evidence="11" id="KW-1185">Reference proteome</keyword>
<feature type="domain" description="Nucleoside transporter/FeoB GTPase Gate" evidence="10">
    <location>
        <begin position="277"/>
        <end position="374"/>
    </location>
</feature>
<evidence type="ECO:0000259" key="10">
    <source>
        <dbReference type="Pfam" id="PF07670"/>
    </source>
</evidence>
<dbReference type="PANTHER" id="PTHR10590">
    <property type="entry name" value="SODIUM/NUCLEOSIDE COTRANSPORTER"/>
    <property type="match status" value="1"/>
</dbReference>
<dbReference type="GO" id="GO:0005886">
    <property type="term" value="C:plasma membrane"/>
    <property type="evidence" value="ECO:0007669"/>
    <property type="project" value="UniProtKB-SubCell"/>
</dbReference>
<feature type="transmembrane region" description="Helical" evidence="7">
    <location>
        <begin position="155"/>
        <end position="173"/>
    </location>
</feature>
<dbReference type="STRING" id="75913.A0A0K0EV92"/>
<evidence type="ECO:0000256" key="5">
    <source>
        <dbReference type="ARBA" id="ARBA00022989"/>
    </source>
</evidence>
<keyword evidence="3" id="KW-1003">Cell membrane</keyword>
<feature type="transmembrane region" description="Helical" evidence="7">
    <location>
        <begin position="100"/>
        <end position="119"/>
    </location>
</feature>
<evidence type="ECO:0000256" key="6">
    <source>
        <dbReference type="ARBA" id="ARBA00023136"/>
    </source>
</evidence>
<dbReference type="InterPro" id="IPR011657">
    <property type="entry name" value="CNT_C_dom"/>
</dbReference>
<feature type="transmembrane region" description="Helical" evidence="7">
    <location>
        <begin position="208"/>
        <end position="228"/>
    </location>
</feature>
<keyword evidence="6 7" id="KW-0472">Membrane</keyword>
<dbReference type="InterPro" id="IPR008276">
    <property type="entry name" value="C_nuclsd_transpt"/>
</dbReference>
<proteinExistence type="inferred from homology"/>
<comment type="subcellular location">
    <subcellularLocation>
        <location evidence="1">Cell membrane</location>
        <topology evidence="1">Multi-pass membrane protein</topology>
    </subcellularLocation>
</comment>
<name>A0A0K0EV92_STRVS</name>
<protein>
    <submittedName>
        <fullName evidence="12">Sodium/nucleoside cotransporter</fullName>
    </submittedName>
</protein>
<feature type="transmembrane region" description="Helical" evidence="7">
    <location>
        <begin position="430"/>
        <end position="454"/>
    </location>
</feature>
<dbReference type="Proteomes" id="UP000035680">
    <property type="component" value="Unassembled WGS sequence"/>
</dbReference>
<feature type="transmembrane region" description="Helical" evidence="7">
    <location>
        <begin position="275"/>
        <end position="296"/>
    </location>
</feature>
<dbReference type="WBParaSite" id="SVE_0044100.1">
    <property type="protein sequence ID" value="SVE_0044100.1"/>
    <property type="gene ID" value="SVE_0044100"/>
</dbReference>
<evidence type="ECO:0000313" key="12">
    <source>
        <dbReference type="WBParaSite" id="SVE_0044100.1"/>
    </source>
</evidence>
<feature type="transmembrane region" description="Helical" evidence="7">
    <location>
        <begin position="75"/>
        <end position="94"/>
    </location>
</feature>
<accession>A0A0K0EV92</accession>
<evidence type="ECO:0000256" key="7">
    <source>
        <dbReference type="SAM" id="Phobius"/>
    </source>
</evidence>
<sequence length="622" mass="69806">MDNQSCSKIEVNSDSELKYAACTDDIIFKNNCLQSISLDEPKIEESKMKKRDTILKLYLNKLRNFYNERKTTFRCIFYSIILILYHIYLVFAVLNDAKKAKTILITTGIFWFIFLFFIIKNYILINARNIKLCHGQNLTFHLKKRLEIWEKYGRNFKIQCIFYSIIFIGIAIFIERDTKNDRSRLQGLFGLVFFILSMVIFSKSRKNINWFTVINGYLVQFFMALFVLKVDFGIAILSKISNEIIKFLSSTYAGTDFVYGHLSSPPKICGINEVFIFKILQVLIFFNAVVVILNYFNIISIILKYLSGIIRLVLGISSVESFNACSCVLLGMTEGPILIKHYIPKMTLSELHTLCSSGFACIAGSVFAAYISLGACPVYLITSSLLSAPGSIAASKLLYPETEVSILQKEKDIQIEEEKVNLLEKVSTEAIIAAGWITAIGANLIVFIALLFFLDNSIQYFGDLVGIKDMSFSLILGYAFYPLAYLMGVSDGSENVLGVAKLMGTKTFLNEFIAYRELGEMISIKPSILTEKSAMIATFALCGFSNISSIGIQLAVLGSMAPSRKIDLARIIVRSLITGSISTFWTATLAGIIIGNPTICKPAIHNSECLDIQKAIDFMKNY</sequence>
<feature type="domain" description="Concentrative nucleoside transporter N-terminal" evidence="8">
    <location>
        <begin position="189"/>
        <end position="262"/>
    </location>
</feature>
<feature type="transmembrane region" description="Helical" evidence="7">
    <location>
        <begin position="466"/>
        <end position="487"/>
    </location>
</feature>
<keyword evidence="4 7" id="KW-0812">Transmembrane</keyword>
<evidence type="ECO:0000313" key="11">
    <source>
        <dbReference type="Proteomes" id="UP000035680"/>
    </source>
</evidence>
<reference evidence="11" key="1">
    <citation type="submission" date="2014-07" db="EMBL/GenBank/DDBJ databases">
        <authorList>
            <person name="Martin A.A"/>
            <person name="De Silva N."/>
        </authorList>
    </citation>
    <scope>NUCLEOTIDE SEQUENCE</scope>
</reference>
<feature type="transmembrane region" description="Helical" evidence="7">
    <location>
        <begin position="351"/>
        <end position="371"/>
    </location>
</feature>
<reference evidence="12" key="2">
    <citation type="submission" date="2015-08" db="UniProtKB">
        <authorList>
            <consortium name="WormBaseParasite"/>
        </authorList>
    </citation>
    <scope>IDENTIFICATION</scope>
</reference>
<comment type="similarity">
    <text evidence="2">Belongs to the concentrative nucleoside transporter (CNT) (TC 2.A.41) family.</text>
</comment>
<keyword evidence="5 7" id="KW-1133">Transmembrane helix</keyword>
<evidence type="ECO:0000256" key="1">
    <source>
        <dbReference type="ARBA" id="ARBA00004651"/>
    </source>
</evidence>
<dbReference type="Pfam" id="PF07662">
    <property type="entry name" value="Nucleos_tra2_C"/>
    <property type="match status" value="1"/>
</dbReference>
<feature type="domain" description="Concentrative nucleoside transporter C-terminal" evidence="9">
    <location>
        <begin position="379"/>
        <end position="591"/>
    </location>
</feature>
<evidence type="ECO:0000256" key="4">
    <source>
        <dbReference type="ARBA" id="ARBA00022692"/>
    </source>
</evidence>
<feature type="transmembrane region" description="Helical" evidence="7">
    <location>
        <begin position="534"/>
        <end position="559"/>
    </location>
</feature>
<feature type="transmembrane region" description="Helical" evidence="7">
    <location>
        <begin position="571"/>
        <end position="594"/>
    </location>
</feature>
<evidence type="ECO:0000256" key="3">
    <source>
        <dbReference type="ARBA" id="ARBA00022475"/>
    </source>
</evidence>
<dbReference type="GO" id="GO:0005415">
    <property type="term" value="F:nucleoside:sodium symporter activity"/>
    <property type="evidence" value="ECO:0007669"/>
    <property type="project" value="TreeGrafter"/>
</dbReference>
<dbReference type="InterPro" id="IPR011642">
    <property type="entry name" value="Gate_dom"/>
</dbReference>